<gene>
    <name evidence="1" type="ORF">DL762_008989</name>
</gene>
<dbReference type="EMBL" id="QJNS01000424">
    <property type="protein sequence ID" value="RYO77863.1"/>
    <property type="molecule type" value="Genomic_DNA"/>
</dbReference>
<sequence length="218" mass="24488">MPKDFENWMNKRALCPLRVTFGEPRGSWFAWMLHGDFIFGHNVPQGMWQAARDDTKASTSIRIAAIGPNDTWLLIWEDGTMISVLNDEYEDLKRKLAEHKVNDISWVALNPYRMGDYFLYVDKKKMATFQVSEAFGMDLKSVLESQGIDTQELVFREQQVDKPRPSITSHFKNADFVGAARSNIKIDGDALLNAAASFITTGLSVGTALIGTATCNVM</sequence>
<keyword evidence="2" id="KW-1185">Reference proteome</keyword>
<reference evidence="1 2" key="1">
    <citation type="submission" date="2018-06" db="EMBL/GenBank/DDBJ databases">
        <title>Complete Genomes of Monosporascus.</title>
        <authorList>
            <person name="Robinson A.J."/>
            <person name="Natvig D.O."/>
        </authorList>
    </citation>
    <scope>NUCLEOTIDE SEQUENCE [LARGE SCALE GENOMIC DNA]</scope>
    <source>
        <strain evidence="1 2">CBS 609.92</strain>
    </source>
</reference>
<accession>A0ABY0GZ19</accession>
<evidence type="ECO:0000313" key="2">
    <source>
        <dbReference type="Proteomes" id="UP000294003"/>
    </source>
</evidence>
<evidence type="ECO:0000313" key="1">
    <source>
        <dbReference type="EMBL" id="RYO77863.1"/>
    </source>
</evidence>
<proteinExistence type="predicted"/>
<name>A0ABY0GZ19_9PEZI</name>
<comment type="caution">
    <text evidence="1">The sequence shown here is derived from an EMBL/GenBank/DDBJ whole genome shotgun (WGS) entry which is preliminary data.</text>
</comment>
<protein>
    <submittedName>
        <fullName evidence="1">Uncharacterized protein</fullName>
    </submittedName>
</protein>
<dbReference type="Proteomes" id="UP000294003">
    <property type="component" value="Unassembled WGS sequence"/>
</dbReference>
<organism evidence="1 2">
    <name type="scientific">Monosporascus cannonballus</name>
    <dbReference type="NCBI Taxonomy" id="155416"/>
    <lineage>
        <taxon>Eukaryota</taxon>
        <taxon>Fungi</taxon>
        <taxon>Dikarya</taxon>
        <taxon>Ascomycota</taxon>
        <taxon>Pezizomycotina</taxon>
        <taxon>Sordariomycetes</taxon>
        <taxon>Xylariomycetidae</taxon>
        <taxon>Xylariales</taxon>
        <taxon>Xylariales incertae sedis</taxon>
        <taxon>Monosporascus</taxon>
    </lineage>
</organism>